<reference evidence="2" key="1">
    <citation type="submission" date="2020-04" db="EMBL/GenBank/DDBJ databases">
        <authorList>
            <person name="Alioto T."/>
            <person name="Alioto T."/>
            <person name="Gomez Garrido J."/>
        </authorList>
    </citation>
    <scope>NUCLEOTIDE SEQUENCE</scope>
    <source>
        <strain evidence="2">A484AB</strain>
    </source>
</reference>
<feature type="non-terminal residue" evidence="2">
    <location>
        <position position="127"/>
    </location>
</feature>
<dbReference type="AlphaFoldDB" id="A0A7D9ILU9"/>
<proteinExistence type="predicted"/>
<accession>A0A7D9ILU9</accession>
<name>A0A7D9ILU9_PARCT</name>
<evidence type="ECO:0000313" key="3">
    <source>
        <dbReference type="Proteomes" id="UP001152795"/>
    </source>
</evidence>
<gene>
    <name evidence="2" type="ORF">PACLA_8A088272</name>
</gene>
<evidence type="ECO:0000313" key="2">
    <source>
        <dbReference type="EMBL" id="CAB4008398.1"/>
    </source>
</evidence>
<organism evidence="2 3">
    <name type="scientific">Paramuricea clavata</name>
    <name type="common">Red gorgonian</name>
    <name type="synonym">Violescent sea-whip</name>
    <dbReference type="NCBI Taxonomy" id="317549"/>
    <lineage>
        <taxon>Eukaryota</taxon>
        <taxon>Metazoa</taxon>
        <taxon>Cnidaria</taxon>
        <taxon>Anthozoa</taxon>
        <taxon>Octocorallia</taxon>
        <taxon>Malacalcyonacea</taxon>
        <taxon>Plexauridae</taxon>
        <taxon>Paramuricea</taxon>
    </lineage>
</organism>
<feature type="compositionally biased region" description="Basic and acidic residues" evidence="1">
    <location>
        <begin position="62"/>
        <end position="83"/>
    </location>
</feature>
<sequence>MSITIVISLQSGLKYKVKAQYSVRYKMDDSTNGLHENGDVISHNEDVVNANEMQNIEENKEEECKIDPDSEKPGSSAEPKRIVEEPVLQRAEAPIVACPLFGVVVARTGMRRIVSNKSFSQSDMEDE</sequence>
<evidence type="ECO:0000256" key="1">
    <source>
        <dbReference type="SAM" id="MobiDB-lite"/>
    </source>
</evidence>
<protein>
    <submittedName>
        <fullName evidence="2">Uncharacterized protein</fullName>
    </submittedName>
</protein>
<dbReference type="EMBL" id="CACRXK020006110">
    <property type="protein sequence ID" value="CAB4008398.1"/>
    <property type="molecule type" value="Genomic_DNA"/>
</dbReference>
<comment type="caution">
    <text evidence="2">The sequence shown here is derived from an EMBL/GenBank/DDBJ whole genome shotgun (WGS) entry which is preliminary data.</text>
</comment>
<dbReference type="Proteomes" id="UP001152795">
    <property type="component" value="Unassembled WGS sequence"/>
</dbReference>
<feature type="region of interest" description="Disordered" evidence="1">
    <location>
        <begin position="58"/>
        <end position="83"/>
    </location>
</feature>
<keyword evidence="3" id="KW-1185">Reference proteome</keyword>